<keyword evidence="3" id="KW-0444">Lipid biosynthesis</keyword>
<evidence type="ECO:0000256" key="3">
    <source>
        <dbReference type="ARBA" id="ARBA00022516"/>
    </source>
</evidence>
<dbReference type="GO" id="GO:0000247">
    <property type="term" value="F:C-8 sterol isomerase activity"/>
    <property type="evidence" value="ECO:0007669"/>
    <property type="project" value="TreeGrafter"/>
</dbReference>
<proteinExistence type="inferred from homology"/>
<dbReference type="GO" id="GO:0005783">
    <property type="term" value="C:endoplasmic reticulum"/>
    <property type="evidence" value="ECO:0007669"/>
    <property type="project" value="TreeGrafter"/>
</dbReference>
<dbReference type="Proteomes" id="UP000014760">
    <property type="component" value="Unassembled WGS sequence"/>
</dbReference>
<evidence type="ECO:0000256" key="14">
    <source>
        <dbReference type="SAM" id="Phobius"/>
    </source>
</evidence>
<feature type="transmembrane region" description="Helical" evidence="14">
    <location>
        <begin position="56"/>
        <end position="75"/>
    </location>
</feature>
<evidence type="ECO:0000256" key="9">
    <source>
        <dbReference type="ARBA" id="ARBA00023136"/>
    </source>
</evidence>
<evidence type="ECO:0000256" key="8">
    <source>
        <dbReference type="ARBA" id="ARBA00023098"/>
    </source>
</evidence>
<evidence type="ECO:0000256" key="10">
    <source>
        <dbReference type="ARBA" id="ARBA00023166"/>
    </source>
</evidence>
<dbReference type="EMBL" id="KB310021">
    <property type="protein sequence ID" value="ELT92715.1"/>
    <property type="molecule type" value="Genomic_DNA"/>
</dbReference>
<feature type="transmembrane region" description="Helical" evidence="14">
    <location>
        <begin position="112"/>
        <end position="137"/>
    </location>
</feature>
<keyword evidence="12" id="KW-0413">Isomerase</keyword>
<keyword evidence="6 13" id="KW-1133">Transmembrane helix</keyword>
<dbReference type="GO" id="GO:0047750">
    <property type="term" value="F:cholestenol delta-isomerase activity"/>
    <property type="evidence" value="ECO:0007669"/>
    <property type="project" value="InterPro"/>
</dbReference>
<dbReference type="GO" id="GO:0004769">
    <property type="term" value="F:steroid Delta-isomerase activity"/>
    <property type="evidence" value="ECO:0007669"/>
    <property type="project" value="TreeGrafter"/>
</dbReference>
<keyword evidence="7" id="KW-0756">Sterol biosynthesis</keyword>
<evidence type="ECO:0000313" key="17">
    <source>
        <dbReference type="EnsemblMetazoa" id="CapteP171071"/>
    </source>
</evidence>
<reference evidence="17" key="3">
    <citation type="submission" date="2015-06" db="UniProtKB">
        <authorList>
            <consortium name="EnsemblMetazoa"/>
        </authorList>
    </citation>
    <scope>IDENTIFICATION</scope>
</reference>
<dbReference type="STRING" id="283909.R7TNS7"/>
<keyword evidence="18" id="KW-1185">Reference proteome</keyword>
<evidence type="ECO:0000256" key="11">
    <source>
        <dbReference type="ARBA" id="ARBA00023221"/>
    </source>
</evidence>
<evidence type="ECO:0000256" key="2">
    <source>
        <dbReference type="ARBA" id="ARBA00008337"/>
    </source>
</evidence>
<sequence>MSLQHPYLPASLDIPHYTPNERPLTEILGYFFSTVGIAVIALWLYTGRIPHLKTSLLARCKVSWFFVCGLIHFILEGYFAVYHEEIAGMQTFLGQLWKEYGKGDSRYMTSDTFTVCMETITAFVDGPLCFWVTIALIANSPNRYVVQMMVSLFQLYGDVLYFMTEAKEDFSHGPKGHPLYFWFYFVFMNAIWIVLPALCIVESFKELSSAQKSHDQLKDNSKKRK</sequence>
<keyword evidence="9 13" id="KW-0472">Membrane</keyword>
<keyword evidence="10" id="KW-1207">Sterol metabolism</keyword>
<dbReference type="InterPro" id="IPR007905">
    <property type="entry name" value="EBP"/>
</dbReference>
<dbReference type="AlphaFoldDB" id="R7TNS7"/>
<dbReference type="EMBL" id="AMQN01013183">
    <property type="status" value="NOT_ANNOTATED_CDS"/>
    <property type="molecule type" value="Genomic_DNA"/>
</dbReference>
<keyword evidence="5" id="KW-0752">Steroid biosynthesis</keyword>
<name>R7TNS7_CAPTE</name>
<evidence type="ECO:0000313" key="16">
    <source>
        <dbReference type="EMBL" id="ELT92715.1"/>
    </source>
</evidence>
<evidence type="ECO:0000259" key="15">
    <source>
        <dbReference type="PROSITE" id="PS51751"/>
    </source>
</evidence>
<dbReference type="HOGENOM" id="CLU_072128_0_0_1"/>
<evidence type="ECO:0000313" key="18">
    <source>
        <dbReference type="Proteomes" id="UP000014760"/>
    </source>
</evidence>
<comment type="similarity">
    <text evidence="2">Belongs to the EBP family.</text>
</comment>
<organism evidence="16">
    <name type="scientific">Capitella teleta</name>
    <name type="common">Polychaete worm</name>
    <dbReference type="NCBI Taxonomy" id="283909"/>
    <lineage>
        <taxon>Eukaryota</taxon>
        <taxon>Metazoa</taxon>
        <taxon>Spiralia</taxon>
        <taxon>Lophotrochozoa</taxon>
        <taxon>Annelida</taxon>
        <taxon>Polychaeta</taxon>
        <taxon>Sedentaria</taxon>
        <taxon>Scolecida</taxon>
        <taxon>Capitellidae</taxon>
        <taxon>Capitella</taxon>
    </lineage>
</organism>
<evidence type="ECO:0000256" key="4">
    <source>
        <dbReference type="ARBA" id="ARBA00022692"/>
    </source>
</evidence>
<dbReference type="EnsemblMetazoa" id="CapteT171071">
    <property type="protein sequence ID" value="CapteP171071"/>
    <property type="gene ID" value="CapteG171071"/>
</dbReference>
<evidence type="ECO:0000256" key="1">
    <source>
        <dbReference type="ARBA" id="ARBA00004141"/>
    </source>
</evidence>
<dbReference type="PANTHER" id="PTHR14207:SF0">
    <property type="entry name" value="3-BETA-HYDROXYSTEROID-DELTA(8),DELTA(7)-ISOMERASE"/>
    <property type="match status" value="1"/>
</dbReference>
<evidence type="ECO:0000256" key="12">
    <source>
        <dbReference type="ARBA" id="ARBA00023235"/>
    </source>
</evidence>
<keyword evidence="11" id="KW-0753">Steroid metabolism</keyword>
<dbReference type="InterPro" id="IPR033118">
    <property type="entry name" value="EXPERA"/>
</dbReference>
<evidence type="ECO:0000256" key="5">
    <source>
        <dbReference type="ARBA" id="ARBA00022955"/>
    </source>
</evidence>
<dbReference type="Pfam" id="PF05241">
    <property type="entry name" value="EBP"/>
    <property type="match status" value="1"/>
</dbReference>
<dbReference type="GO" id="GO:0006695">
    <property type="term" value="P:cholesterol biosynthetic process"/>
    <property type="evidence" value="ECO:0007669"/>
    <property type="project" value="TreeGrafter"/>
</dbReference>
<dbReference type="PANTHER" id="PTHR14207">
    <property type="entry name" value="STEROL ISOMERASE"/>
    <property type="match status" value="1"/>
</dbReference>
<evidence type="ECO:0000256" key="13">
    <source>
        <dbReference type="PROSITE-ProRule" id="PRU01087"/>
    </source>
</evidence>
<reference evidence="18" key="1">
    <citation type="submission" date="2012-12" db="EMBL/GenBank/DDBJ databases">
        <authorList>
            <person name="Hellsten U."/>
            <person name="Grimwood J."/>
            <person name="Chapman J.A."/>
            <person name="Shapiro H."/>
            <person name="Aerts A."/>
            <person name="Otillar R.P."/>
            <person name="Terry A.Y."/>
            <person name="Boore J.L."/>
            <person name="Simakov O."/>
            <person name="Marletaz F."/>
            <person name="Cho S.-J."/>
            <person name="Edsinger-Gonzales E."/>
            <person name="Havlak P."/>
            <person name="Kuo D.-H."/>
            <person name="Larsson T."/>
            <person name="Lv J."/>
            <person name="Arendt D."/>
            <person name="Savage R."/>
            <person name="Osoegawa K."/>
            <person name="de Jong P."/>
            <person name="Lindberg D.R."/>
            <person name="Seaver E.C."/>
            <person name="Weisblat D.A."/>
            <person name="Putnam N.H."/>
            <person name="Grigoriev I.V."/>
            <person name="Rokhsar D.S."/>
        </authorList>
    </citation>
    <scope>NUCLEOTIDE SEQUENCE</scope>
    <source>
        <strain evidence="18">I ESC-2004</strain>
    </source>
</reference>
<reference evidence="16 18" key="2">
    <citation type="journal article" date="2013" name="Nature">
        <title>Insights into bilaterian evolution from three spiralian genomes.</title>
        <authorList>
            <person name="Simakov O."/>
            <person name="Marletaz F."/>
            <person name="Cho S.J."/>
            <person name="Edsinger-Gonzales E."/>
            <person name="Havlak P."/>
            <person name="Hellsten U."/>
            <person name="Kuo D.H."/>
            <person name="Larsson T."/>
            <person name="Lv J."/>
            <person name="Arendt D."/>
            <person name="Savage R."/>
            <person name="Osoegawa K."/>
            <person name="de Jong P."/>
            <person name="Grimwood J."/>
            <person name="Chapman J.A."/>
            <person name="Shapiro H."/>
            <person name="Aerts A."/>
            <person name="Otillar R.P."/>
            <person name="Terry A.Y."/>
            <person name="Boore J.L."/>
            <person name="Grigoriev I.V."/>
            <person name="Lindberg D.R."/>
            <person name="Seaver E.C."/>
            <person name="Weisblat D.A."/>
            <person name="Putnam N.H."/>
            <person name="Rokhsar D.S."/>
        </authorList>
    </citation>
    <scope>NUCLEOTIDE SEQUENCE</scope>
    <source>
        <strain evidence="16 18">I ESC-2004</strain>
    </source>
</reference>
<feature type="transmembrane region" description="Helical" evidence="14">
    <location>
        <begin position="27"/>
        <end position="44"/>
    </location>
</feature>
<dbReference type="PROSITE" id="PS51751">
    <property type="entry name" value="EXPERA"/>
    <property type="match status" value="1"/>
</dbReference>
<dbReference type="GO" id="GO:0016020">
    <property type="term" value="C:membrane"/>
    <property type="evidence" value="ECO:0007669"/>
    <property type="project" value="UniProtKB-SubCell"/>
</dbReference>
<dbReference type="OMA" id="VIEGWFC"/>
<feature type="transmembrane region" description="Helical" evidence="14">
    <location>
        <begin position="144"/>
        <end position="164"/>
    </location>
</feature>
<accession>R7TNS7</accession>
<comment type="subcellular location">
    <subcellularLocation>
        <location evidence="1">Membrane</location>
        <topology evidence="1">Multi-pass membrane protein</topology>
    </subcellularLocation>
</comment>
<feature type="domain" description="EXPERA" evidence="15">
    <location>
        <begin position="57"/>
        <end position="200"/>
    </location>
</feature>
<gene>
    <name evidence="16" type="ORF">CAPTEDRAFT_171071</name>
</gene>
<evidence type="ECO:0000256" key="6">
    <source>
        <dbReference type="ARBA" id="ARBA00022989"/>
    </source>
</evidence>
<keyword evidence="8" id="KW-0443">Lipid metabolism</keyword>
<dbReference type="OrthoDB" id="58557at2759"/>
<protein>
    <recommendedName>
        <fullName evidence="15">EXPERA domain-containing protein</fullName>
    </recommendedName>
</protein>
<keyword evidence="4 13" id="KW-0812">Transmembrane</keyword>
<evidence type="ECO:0000256" key="7">
    <source>
        <dbReference type="ARBA" id="ARBA00023011"/>
    </source>
</evidence>
<feature type="transmembrane region" description="Helical" evidence="14">
    <location>
        <begin position="179"/>
        <end position="201"/>
    </location>
</feature>